<dbReference type="KEGG" id="shi:Shel_09950"/>
<feature type="binding site" evidence="5">
    <location>
        <position position="129"/>
    </location>
    <ligand>
        <name>a divalent metal cation</name>
        <dbReference type="ChEBI" id="CHEBI:60240"/>
        <label>1</label>
    </ligand>
</feature>
<evidence type="ECO:0000313" key="7">
    <source>
        <dbReference type="Proteomes" id="UP000002026"/>
    </source>
</evidence>
<dbReference type="FunFam" id="3.40.1390.30:FF:000001">
    <property type="entry name" value="GTP cyclohydrolase 1 type 2"/>
    <property type="match status" value="1"/>
</dbReference>
<protein>
    <recommendedName>
        <fullName evidence="3">GTP cyclohydrolase 1 type 2 homolog</fullName>
    </recommendedName>
</protein>
<name>C7N547_SLAHD</name>
<dbReference type="AlphaFoldDB" id="C7N547"/>
<keyword evidence="4 5" id="KW-0479">Metal-binding</keyword>
<keyword evidence="7" id="KW-1185">Reference proteome</keyword>
<accession>C7N547</accession>
<evidence type="ECO:0000256" key="3">
    <source>
        <dbReference type="ARBA" id="ARBA00022112"/>
    </source>
</evidence>
<dbReference type="STRING" id="471855.Shel_09950"/>
<dbReference type="InterPro" id="IPR002678">
    <property type="entry name" value="DUF34/NIF3"/>
</dbReference>
<dbReference type="PANTHER" id="PTHR13799:SF14">
    <property type="entry name" value="GTP CYCLOHYDROLASE 1 TYPE 2 HOMOLOG"/>
    <property type="match status" value="1"/>
</dbReference>
<dbReference type="Gene3D" id="3.40.1390.30">
    <property type="entry name" value="NIF3 (NGG1p interacting factor 3)-like"/>
    <property type="match status" value="2"/>
</dbReference>
<evidence type="ECO:0000256" key="5">
    <source>
        <dbReference type="PIRSR" id="PIRSR602678-1"/>
    </source>
</evidence>
<gene>
    <name evidence="6" type="ordered locus">Shel_09950</name>
</gene>
<feature type="binding site" evidence="5">
    <location>
        <position position="89"/>
    </location>
    <ligand>
        <name>a divalent metal cation</name>
        <dbReference type="ChEBI" id="CHEBI:60240"/>
        <label>1</label>
    </ligand>
</feature>
<dbReference type="InterPro" id="IPR036069">
    <property type="entry name" value="DUF34/NIF3_sf"/>
</dbReference>
<dbReference type="PANTHER" id="PTHR13799">
    <property type="entry name" value="NGG1 INTERACTING FACTOR 3"/>
    <property type="match status" value="1"/>
</dbReference>
<feature type="binding site" evidence="5">
    <location>
        <position position="88"/>
    </location>
    <ligand>
        <name>a divalent metal cation</name>
        <dbReference type="ChEBI" id="CHEBI:60240"/>
        <label>1</label>
    </ligand>
</feature>
<evidence type="ECO:0000256" key="2">
    <source>
        <dbReference type="ARBA" id="ARBA00011643"/>
    </source>
</evidence>
<dbReference type="EMBL" id="CP001684">
    <property type="protein sequence ID" value="ACV22032.1"/>
    <property type="molecule type" value="Genomic_DNA"/>
</dbReference>
<comment type="similarity">
    <text evidence="1">Belongs to the GTP cyclohydrolase I type 2/NIF3 family.</text>
</comment>
<proteinExistence type="inferred from homology"/>
<reference evidence="6 7" key="1">
    <citation type="journal article" date="2009" name="Stand. Genomic Sci.">
        <title>Complete genome sequence of Slackia heliotrinireducens type strain (RHS 1).</title>
        <authorList>
            <person name="Pukall R."/>
            <person name="Lapidus A."/>
            <person name="Nolan M."/>
            <person name="Copeland A."/>
            <person name="Glavina Del Rio T."/>
            <person name="Lucas S."/>
            <person name="Chen F."/>
            <person name="Tice H."/>
            <person name="Cheng J.F."/>
            <person name="Chertkov O."/>
            <person name="Bruce D."/>
            <person name="Goodwin L."/>
            <person name="Kuske C."/>
            <person name="Brettin T."/>
            <person name="Detter J.C."/>
            <person name="Han C."/>
            <person name="Pitluck S."/>
            <person name="Pati A."/>
            <person name="Mavrommatis K."/>
            <person name="Ivanova N."/>
            <person name="Ovchinnikova G."/>
            <person name="Chen A."/>
            <person name="Palaniappan K."/>
            <person name="Schneider S."/>
            <person name="Rohde M."/>
            <person name="Chain P."/>
            <person name="D'haeseleer P."/>
            <person name="Goker M."/>
            <person name="Bristow J."/>
            <person name="Eisen J.A."/>
            <person name="Markowitz V."/>
            <person name="Kyrpides N.C."/>
            <person name="Klenk H.P."/>
            <person name="Hugenholtz P."/>
        </authorList>
    </citation>
    <scope>NUCLEOTIDE SEQUENCE [LARGE SCALE GENOMIC DNA]</scope>
    <source>
        <strain evidence="7">ATCC 29202 / DSM 20476 / NCTC 11029 / RHS 1</strain>
    </source>
</reference>
<dbReference type="Pfam" id="PF01784">
    <property type="entry name" value="DUF34_NIF3"/>
    <property type="match status" value="1"/>
</dbReference>
<comment type="subunit">
    <text evidence="2">Homohexamer.</text>
</comment>
<evidence type="ECO:0000256" key="1">
    <source>
        <dbReference type="ARBA" id="ARBA00006964"/>
    </source>
</evidence>
<dbReference type="eggNOG" id="COG0327">
    <property type="taxonomic scope" value="Bacteria"/>
</dbReference>
<organism evidence="6 7">
    <name type="scientific">Slackia heliotrinireducens (strain ATCC 29202 / DSM 20476 / NCTC 11029 / RHS 1)</name>
    <name type="common">Peptococcus heliotrinreducens</name>
    <dbReference type="NCBI Taxonomy" id="471855"/>
    <lineage>
        <taxon>Bacteria</taxon>
        <taxon>Bacillati</taxon>
        <taxon>Actinomycetota</taxon>
        <taxon>Coriobacteriia</taxon>
        <taxon>Eggerthellales</taxon>
        <taxon>Eggerthellaceae</taxon>
        <taxon>Slackia</taxon>
    </lineage>
</organism>
<dbReference type="RefSeq" id="WP_012798136.1">
    <property type="nucleotide sequence ID" value="NC_013165.1"/>
</dbReference>
<dbReference type="GO" id="GO:0005737">
    <property type="term" value="C:cytoplasm"/>
    <property type="evidence" value="ECO:0007669"/>
    <property type="project" value="TreeGrafter"/>
</dbReference>
<sequence length="291" mass="30965">MAEFKEHALRTVSTGTLLNPDQTSMTVGELTRYLLGRFPAQDAEDWDKTGLLVGDPAEELRGVAIALDPTAAAVRAAAGMGANVLLTHHPVFREGPESIVAGGCSYSGSIVFEAIRSGVALMNFHTALDVSHEAQLILPGLLGLECSGVLEPLERDETKGYGQVCELDEAPMTLDELARRCLAVFGRTPRVWGDPATELHTVATWTGSCGNATELCLDQGVDAIVCGEVKYHAALDASQQGLCVVDLGHDVSELPFTRVLADACVEGGVSSDIISIVEQNDNWSHPEARRA</sequence>
<dbReference type="HOGENOM" id="CLU_037423_2_0_11"/>
<feature type="binding site" evidence="5">
    <location>
        <position position="249"/>
    </location>
    <ligand>
        <name>a divalent metal cation</name>
        <dbReference type="ChEBI" id="CHEBI:60240"/>
        <label>1</label>
    </ligand>
</feature>
<evidence type="ECO:0000313" key="6">
    <source>
        <dbReference type="EMBL" id="ACV22032.1"/>
    </source>
</evidence>
<dbReference type="SUPFAM" id="SSF102705">
    <property type="entry name" value="NIF3 (NGG1p interacting factor 3)-like"/>
    <property type="match status" value="1"/>
</dbReference>
<dbReference type="GO" id="GO:0046872">
    <property type="term" value="F:metal ion binding"/>
    <property type="evidence" value="ECO:0007669"/>
    <property type="project" value="UniProtKB-KW"/>
</dbReference>
<evidence type="ECO:0000256" key="4">
    <source>
        <dbReference type="ARBA" id="ARBA00022723"/>
    </source>
</evidence>
<feature type="binding site" evidence="5">
    <location>
        <position position="253"/>
    </location>
    <ligand>
        <name>a divalent metal cation</name>
        <dbReference type="ChEBI" id="CHEBI:60240"/>
        <label>1</label>
    </ligand>
</feature>
<dbReference type="Proteomes" id="UP000002026">
    <property type="component" value="Chromosome"/>
</dbReference>